<organism evidence="1 2">
    <name type="scientific">Enterobacter kobei</name>
    <dbReference type="NCBI Taxonomy" id="208224"/>
    <lineage>
        <taxon>Bacteria</taxon>
        <taxon>Pseudomonadati</taxon>
        <taxon>Pseudomonadota</taxon>
        <taxon>Gammaproteobacteria</taxon>
        <taxon>Enterobacterales</taxon>
        <taxon>Enterobacteriaceae</taxon>
        <taxon>Enterobacter</taxon>
        <taxon>Enterobacter cloacae complex</taxon>
    </lineage>
</organism>
<gene>
    <name evidence="1" type="ORF">ENKO_21690</name>
</gene>
<dbReference type="AlphaFoldDB" id="A0AA86M6F6"/>
<dbReference type="RefSeq" id="WP_212817339.1">
    <property type="nucleotide sequence ID" value="NZ_AP024590.1"/>
</dbReference>
<name>A0AA86M6F6_9ENTR</name>
<evidence type="ECO:0000313" key="2">
    <source>
        <dbReference type="Proteomes" id="UP000682928"/>
    </source>
</evidence>
<accession>A0AA86M6F6</accession>
<evidence type="ECO:0000313" key="1">
    <source>
        <dbReference type="EMBL" id="BCU55575.1"/>
    </source>
</evidence>
<protein>
    <submittedName>
        <fullName evidence="1">Uncharacterized protein</fullName>
    </submittedName>
</protein>
<dbReference type="Proteomes" id="UP000682928">
    <property type="component" value="Chromosome"/>
</dbReference>
<dbReference type="EMBL" id="AP024590">
    <property type="protein sequence ID" value="BCU55575.1"/>
    <property type="molecule type" value="Genomic_DNA"/>
</dbReference>
<sequence length="177" mass="19609">MKIACLGWGSLIWKPEALPLASEWHKDGPAFPIEFSRVGDGGELATAVCVNAPLTRAFWALLNADTLHHAVAALREREQIPVSRSDGVGVMVFNSTPAGPLADWAAEKKLDAVIWTALPPRIHGLEGRIPCVKDVLDYLRTLEGEKRQHAQDYLSRVPAEFETPYRQTIRTNLGWDC</sequence>
<reference evidence="1" key="1">
    <citation type="submission" date="2021-04" db="EMBL/GenBank/DDBJ databases">
        <title>Difference and commonality of drug resistance evolution in various bacteria. and drug sensitivity profiles.</title>
        <authorList>
            <person name="Maeda T."/>
            <person name="Shibai A."/>
            <person name="Kawada K."/>
            <person name="Kotani H."/>
            <person name="Tarusawa Y."/>
            <person name="Tanabe K."/>
            <person name="Furusawa C."/>
        </authorList>
    </citation>
    <scope>NUCLEOTIDE SEQUENCE</scope>
    <source>
        <strain evidence="1">JCM 8580</strain>
    </source>
</reference>
<proteinExistence type="predicted"/>